<dbReference type="RefSeq" id="WP_131411725.1">
    <property type="nucleotide sequence ID" value="NZ_SJTG01000005.1"/>
</dbReference>
<keyword evidence="2" id="KW-1133">Transmembrane helix</keyword>
<accession>A0A4R0YFF8</accession>
<feature type="compositionally biased region" description="Basic and acidic residues" evidence="1">
    <location>
        <begin position="1"/>
        <end position="12"/>
    </location>
</feature>
<dbReference type="Gene3D" id="1.25.40.10">
    <property type="entry name" value="Tetratricopeptide repeat domain"/>
    <property type="match status" value="2"/>
</dbReference>
<dbReference type="Proteomes" id="UP000291822">
    <property type="component" value="Unassembled WGS sequence"/>
</dbReference>
<dbReference type="SUPFAM" id="SSF48452">
    <property type="entry name" value="TPR-like"/>
    <property type="match status" value="1"/>
</dbReference>
<reference evidence="3 4" key="1">
    <citation type="submission" date="2019-02" db="EMBL/GenBank/DDBJ databases">
        <title>Dyella amyloliquefaciens sp. nov., isolated from forest soil.</title>
        <authorList>
            <person name="Gao Z.-H."/>
            <person name="Qiu L.-H."/>
        </authorList>
    </citation>
    <scope>NUCLEOTIDE SEQUENCE [LARGE SCALE GENOMIC DNA]</scope>
    <source>
        <strain evidence="3 4">KACC 12747</strain>
    </source>
</reference>
<proteinExistence type="predicted"/>
<dbReference type="AlphaFoldDB" id="A0A4R0YFF8"/>
<dbReference type="SMART" id="SM00028">
    <property type="entry name" value="TPR"/>
    <property type="match status" value="3"/>
</dbReference>
<keyword evidence="2" id="KW-0472">Membrane</keyword>
<evidence type="ECO:0000313" key="3">
    <source>
        <dbReference type="EMBL" id="TCI06873.1"/>
    </source>
</evidence>
<feature type="region of interest" description="Disordered" evidence="1">
    <location>
        <begin position="1"/>
        <end position="60"/>
    </location>
</feature>
<dbReference type="InterPro" id="IPR019734">
    <property type="entry name" value="TPR_rpt"/>
</dbReference>
<evidence type="ECO:0008006" key="5">
    <source>
        <dbReference type="Google" id="ProtNLM"/>
    </source>
</evidence>
<gene>
    <name evidence="3" type="ORF">EZM97_30055</name>
</gene>
<evidence type="ECO:0000256" key="1">
    <source>
        <dbReference type="SAM" id="MobiDB-lite"/>
    </source>
</evidence>
<evidence type="ECO:0000313" key="4">
    <source>
        <dbReference type="Proteomes" id="UP000291822"/>
    </source>
</evidence>
<keyword evidence="2" id="KW-0812">Transmembrane</keyword>
<keyword evidence="4" id="KW-1185">Reference proteome</keyword>
<evidence type="ECO:0000256" key="2">
    <source>
        <dbReference type="SAM" id="Phobius"/>
    </source>
</evidence>
<dbReference type="EMBL" id="SJTG01000005">
    <property type="protein sequence ID" value="TCI06873.1"/>
    <property type="molecule type" value="Genomic_DNA"/>
</dbReference>
<feature type="transmembrane region" description="Helical" evidence="2">
    <location>
        <begin position="66"/>
        <end position="85"/>
    </location>
</feature>
<protein>
    <recommendedName>
        <fullName evidence="5">Tetratricopeptide repeat protein</fullName>
    </recommendedName>
</protein>
<name>A0A4R0YFF8_9GAMM</name>
<organism evidence="3 4">
    <name type="scientific">Dyella soli</name>
    <dbReference type="NCBI Taxonomy" id="522319"/>
    <lineage>
        <taxon>Bacteria</taxon>
        <taxon>Pseudomonadati</taxon>
        <taxon>Pseudomonadota</taxon>
        <taxon>Gammaproteobacteria</taxon>
        <taxon>Lysobacterales</taxon>
        <taxon>Rhodanobacteraceae</taxon>
        <taxon>Dyella</taxon>
    </lineage>
</organism>
<comment type="caution">
    <text evidence="3">The sequence shown here is derived from an EMBL/GenBank/DDBJ whole genome shotgun (WGS) entry which is preliminary data.</text>
</comment>
<feature type="compositionally biased region" description="Basic and acidic residues" evidence="1">
    <location>
        <begin position="22"/>
        <end position="60"/>
    </location>
</feature>
<sequence length="572" mass="59338">MNGRKDQHEHGSQGRTEPTLGDLDRLDAPAPRAKEGDELPKFTLDPELRRGHSRARGDQRPRRRGWLIPLALLLAIGAGTALWLGQDRLRGLVPSTELDGVLGRAETALQDGHLDGNDGTSARELFEAARALQPDNDRARDGLRNVGLAEVSRADAALQAGKLDEAEQALATARELLGGGADVDRLTQALSGARNGSVQTEHLIEQAQQAFEAGKLDGEDGAGALYHRVLAADPGNAVAAHGLDKVGEALASQVHKALDAGDRATASALVDRIAALLPNFGELPALRAALVPVDQAGNGALAEALRQGEDALRAGRIAGTGDDTALAHYKAALAIDPDNADAKAGLGQVAQALIVQANAAVDGGNAAQARKLLDQAAELAPRSAELTAARARLGDTRRSPAAQVANDVVAESAQSGEAMQHPALTPQQGTELARTIQRAEVAARDGKLMLPPGESAYDLYRQALAVDGNNEAARRGLEGLPGVAMNQFNQSLASGNLAVAGNRLADLADLSPGNAGLGSLRQRLASAWMDQAEQQLQSGDRAGAAQSLDSARKLAPGNPRLAALTARLQAGS</sequence>
<dbReference type="InterPro" id="IPR011990">
    <property type="entry name" value="TPR-like_helical_dom_sf"/>
</dbReference>